<evidence type="ECO:0000313" key="3">
    <source>
        <dbReference type="EMBL" id="CEG36060.1"/>
    </source>
</evidence>
<feature type="transmembrane region" description="Helical" evidence="1">
    <location>
        <begin position="9"/>
        <end position="27"/>
    </location>
</feature>
<dbReference type="InterPro" id="IPR025424">
    <property type="entry name" value="YrhK_domain"/>
</dbReference>
<keyword evidence="4" id="KW-1185">Reference proteome</keyword>
<sequence>MCIEIGRVVVYFLGSLLFLLGSIYFYPEYSVMWSGSAGVFASWCFVIGCIFFFTGANLDFIQTIRYNHAQFKFWIELHEW</sequence>
<evidence type="ECO:0000256" key="1">
    <source>
        <dbReference type="SAM" id="Phobius"/>
    </source>
</evidence>
<dbReference type="GeneID" id="36395435"/>
<name>A0A0P1A6X1_PLAHL</name>
<dbReference type="Proteomes" id="UP000054928">
    <property type="component" value="Unassembled WGS sequence"/>
</dbReference>
<dbReference type="OrthoDB" id="369339at2759"/>
<organism evidence="3 4">
    <name type="scientific">Plasmopara halstedii</name>
    <name type="common">Downy mildew of sunflower</name>
    <dbReference type="NCBI Taxonomy" id="4781"/>
    <lineage>
        <taxon>Eukaryota</taxon>
        <taxon>Sar</taxon>
        <taxon>Stramenopiles</taxon>
        <taxon>Oomycota</taxon>
        <taxon>Peronosporomycetes</taxon>
        <taxon>Peronosporales</taxon>
        <taxon>Peronosporaceae</taxon>
        <taxon>Plasmopara</taxon>
    </lineage>
</organism>
<keyword evidence="1" id="KW-0812">Transmembrane</keyword>
<feature type="transmembrane region" description="Helical" evidence="1">
    <location>
        <begin position="39"/>
        <end position="58"/>
    </location>
</feature>
<dbReference type="AlphaFoldDB" id="A0A0P1A6X1"/>
<keyword evidence="1" id="KW-0472">Membrane</keyword>
<protein>
    <submittedName>
        <fullName evidence="3">YrhK domain</fullName>
    </submittedName>
</protein>
<evidence type="ECO:0000313" key="4">
    <source>
        <dbReference type="Proteomes" id="UP000054928"/>
    </source>
</evidence>
<dbReference type="Pfam" id="PF14145">
    <property type="entry name" value="YrhK"/>
    <property type="match status" value="1"/>
</dbReference>
<reference evidence="4" key="1">
    <citation type="submission" date="2014-09" db="EMBL/GenBank/DDBJ databases">
        <authorList>
            <person name="Sharma Rahul"/>
            <person name="Thines Marco"/>
        </authorList>
    </citation>
    <scope>NUCLEOTIDE SEQUENCE [LARGE SCALE GENOMIC DNA]</scope>
</reference>
<dbReference type="EMBL" id="CCYD01000109">
    <property type="protein sequence ID" value="CEG36060.1"/>
    <property type="molecule type" value="Genomic_DNA"/>
</dbReference>
<keyword evidence="1" id="KW-1133">Transmembrane helix</keyword>
<dbReference type="RefSeq" id="XP_024572429.1">
    <property type="nucleotide sequence ID" value="XM_024731091.1"/>
</dbReference>
<accession>A0A0P1A6X1</accession>
<evidence type="ECO:0000259" key="2">
    <source>
        <dbReference type="Pfam" id="PF14145"/>
    </source>
</evidence>
<feature type="domain" description="YrhK" evidence="2">
    <location>
        <begin position="4"/>
        <end position="64"/>
    </location>
</feature>
<proteinExistence type="predicted"/>